<evidence type="ECO:0000256" key="4">
    <source>
        <dbReference type="ARBA" id="ARBA00025589"/>
    </source>
</evidence>
<dbReference type="Pfam" id="PF00817">
    <property type="entry name" value="IMS"/>
    <property type="match status" value="1"/>
</dbReference>
<accession>A0ABX2N321</accession>
<feature type="domain" description="DNA polymerase Y-family little finger" evidence="7">
    <location>
        <begin position="239"/>
        <end position="335"/>
    </location>
</feature>
<evidence type="ECO:0000256" key="5">
    <source>
        <dbReference type="ARBA" id="ARBA00049244"/>
    </source>
</evidence>
<dbReference type="RefSeq" id="WP_176279643.1">
    <property type="nucleotide sequence ID" value="NZ_JABWMH010000003.1"/>
</dbReference>
<evidence type="ECO:0000313" key="8">
    <source>
        <dbReference type="EMBL" id="NVD28105.1"/>
    </source>
</evidence>
<keyword evidence="9" id="KW-1185">Reference proteome</keyword>
<dbReference type="EMBL" id="JABWMH010000003">
    <property type="protein sequence ID" value="NVD28105.1"/>
    <property type="molecule type" value="Genomic_DNA"/>
</dbReference>
<evidence type="ECO:0000259" key="7">
    <source>
        <dbReference type="Pfam" id="PF11799"/>
    </source>
</evidence>
<evidence type="ECO:0000256" key="2">
    <source>
        <dbReference type="ARBA" id="ARBA00012417"/>
    </source>
</evidence>
<gene>
    <name evidence="8" type="ORF">HUO14_09335</name>
</gene>
<dbReference type="EC" id="2.7.7.7" evidence="2"/>
<sequence>MTIKSSASSKARRILALSLPWLPSERIIRAHGPPDHPFVLTEKIRGAMVIMAADRQAVSLGLGTGMKLADARARVPDLLAFDHQPLADADLLSRLAEACERYTPMVAVEPPHALILDITGAAHLHGDEERLAQDAEDRLDAAGYNARWALAGTADAALALARHGLKEGAEAQLPVAALAMDAKTHQSLERAGLYRIGDLAERPRANLAARFGMELTLRLDRILGLEDRPIDPLRRIGNIVTERRFAEPLTHIDAALACLSELFAEAAERLNERGQGARMIRMMLFRCDGDVARLGLETGAPTRDAPLFQRLLRERIAALNDELNPGFGYDLIRLSIVASEVLAPQQLRLEGGEDRRGDEVALVSQLSTRLGRDRVQKFAPADSHIPEQGLLALPALNAPPPVPWKRQSPDNPPMRPLHMFDPPQRVQVIAEVPDGPPYRFTWRRKSHQVMRYEGPERIASEWWQRKDGQQPGKGGLTRDYYRVEDARGRRYWLFRHGLYGEEKANPDWYVHGLFA</sequence>
<dbReference type="InterPro" id="IPR017961">
    <property type="entry name" value="DNA_pol_Y-fam_little_finger"/>
</dbReference>
<evidence type="ECO:0000256" key="3">
    <source>
        <dbReference type="ARBA" id="ARBA00022763"/>
    </source>
</evidence>
<reference evidence="8 9" key="1">
    <citation type="submission" date="2020-06" db="EMBL/GenBank/DDBJ databases">
        <authorList>
            <person name="Kim S.-J."/>
            <person name="Park S.-J."/>
        </authorList>
    </citation>
    <scope>NUCLEOTIDE SEQUENCE [LARGE SCALE GENOMIC DNA]</scope>
    <source>
        <strain evidence="8 9">SW-151</strain>
    </source>
</reference>
<dbReference type="Proteomes" id="UP000652427">
    <property type="component" value="Unassembled WGS sequence"/>
</dbReference>
<dbReference type="InterPro" id="IPR050356">
    <property type="entry name" value="SulA_CellDiv_inhibitor"/>
</dbReference>
<dbReference type="Pfam" id="PF11799">
    <property type="entry name" value="IMS_C"/>
    <property type="match status" value="1"/>
</dbReference>
<name>A0ABX2N321_9SPHN</name>
<evidence type="ECO:0000256" key="1">
    <source>
        <dbReference type="ARBA" id="ARBA00011245"/>
    </source>
</evidence>
<dbReference type="SUPFAM" id="SSF56672">
    <property type="entry name" value="DNA/RNA polymerases"/>
    <property type="match status" value="1"/>
</dbReference>
<comment type="catalytic activity">
    <reaction evidence="5">
        <text>DNA(n) + a 2'-deoxyribonucleoside 5'-triphosphate = DNA(n+1) + diphosphate</text>
        <dbReference type="Rhea" id="RHEA:22508"/>
        <dbReference type="Rhea" id="RHEA-COMP:17339"/>
        <dbReference type="Rhea" id="RHEA-COMP:17340"/>
        <dbReference type="ChEBI" id="CHEBI:33019"/>
        <dbReference type="ChEBI" id="CHEBI:61560"/>
        <dbReference type="ChEBI" id="CHEBI:173112"/>
        <dbReference type="EC" id="2.7.7.7"/>
    </reaction>
</comment>
<keyword evidence="3" id="KW-0227">DNA damage</keyword>
<dbReference type="InterPro" id="IPR001126">
    <property type="entry name" value="UmuC"/>
</dbReference>
<evidence type="ECO:0000259" key="6">
    <source>
        <dbReference type="Pfam" id="PF00817"/>
    </source>
</evidence>
<proteinExistence type="predicted"/>
<dbReference type="InterPro" id="IPR043502">
    <property type="entry name" value="DNA/RNA_pol_sf"/>
</dbReference>
<evidence type="ECO:0000313" key="9">
    <source>
        <dbReference type="Proteomes" id="UP000652427"/>
    </source>
</evidence>
<dbReference type="PANTHER" id="PTHR35369:SF2">
    <property type="entry name" value="BLR3025 PROTEIN"/>
    <property type="match status" value="1"/>
</dbReference>
<feature type="domain" description="UmuC" evidence="6">
    <location>
        <begin position="36"/>
        <end position="157"/>
    </location>
</feature>
<comment type="function">
    <text evidence="4">Poorly processive, error-prone DNA polymerase involved in untargeted mutagenesis. Copies undamaged DNA at stalled replication forks, which arise in vivo from mismatched or misaligned primer ends. These misaligned primers can be extended by PolIV. Exhibits no 3'-5' exonuclease (proofreading) activity. May be involved in translesional synthesis, in conjunction with the beta clamp from PolIII.</text>
</comment>
<dbReference type="CDD" id="cd03468">
    <property type="entry name" value="PolY_like"/>
    <property type="match status" value="1"/>
</dbReference>
<dbReference type="PANTHER" id="PTHR35369">
    <property type="entry name" value="BLR3025 PROTEIN-RELATED"/>
    <property type="match status" value="1"/>
</dbReference>
<organism evidence="8 9">
    <name type="scientific">Parasphingorhabdus flavimaris</name>
    <dbReference type="NCBI Taxonomy" id="266812"/>
    <lineage>
        <taxon>Bacteria</taxon>
        <taxon>Pseudomonadati</taxon>
        <taxon>Pseudomonadota</taxon>
        <taxon>Alphaproteobacteria</taxon>
        <taxon>Sphingomonadales</taxon>
        <taxon>Sphingomonadaceae</taxon>
        <taxon>Parasphingorhabdus</taxon>
    </lineage>
</organism>
<comment type="subunit">
    <text evidence="1">Monomer.</text>
</comment>
<protein>
    <recommendedName>
        <fullName evidence="2">DNA-directed DNA polymerase</fullName>
        <ecNumber evidence="2">2.7.7.7</ecNumber>
    </recommendedName>
</protein>
<comment type="caution">
    <text evidence="8">The sequence shown here is derived from an EMBL/GenBank/DDBJ whole genome shotgun (WGS) entry which is preliminary data.</text>
</comment>